<feature type="domain" description="SD-repeat containing protein B" evidence="4">
    <location>
        <begin position="1790"/>
        <end position="1903"/>
    </location>
</feature>
<feature type="domain" description="SD-repeat containing protein B" evidence="4">
    <location>
        <begin position="936"/>
        <end position="1017"/>
    </location>
</feature>
<dbReference type="SUPFAM" id="SSF117074">
    <property type="entry name" value="Hypothetical protein PA1324"/>
    <property type="match status" value="6"/>
</dbReference>
<protein>
    <recommendedName>
        <fullName evidence="4">SD-repeat containing protein B domain-containing protein</fullName>
    </recommendedName>
</protein>
<comment type="subcellular location">
    <subcellularLocation>
        <location evidence="1">Secreted</location>
    </subcellularLocation>
</comment>
<feature type="domain" description="SD-repeat containing protein B" evidence="4">
    <location>
        <begin position="2028"/>
        <end position="2147"/>
    </location>
</feature>
<dbReference type="RefSeq" id="WP_207328072.1">
    <property type="nucleotide sequence ID" value="NZ_JAFMYW010000001.1"/>
</dbReference>
<comment type="caution">
    <text evidence="5">The sequence shown here is derived from an EMBL/GenBank/DDBJ whole genome shotgun (WGS) entry which is preliminary data.</text>
</comment>
<evidence type="ECO:0000313" key="6">
    <source>
        <dbReference type="Proteomes" id="UP000664628"/>
    </source>
</evidence>
<dbReference type="Gene3D" id="2.60.40.10">
    <property type="entry name" value="Immunoglobulins"/>
    <property type="match status" value="7"/>
</dbReference>
<feature type="domain" description="SD-repeat containing protein B" evidence="4">
    <location>
        <begin position="2357"/>
        <end position="2471"/>
    </location>
</feature>
<dbReference type="InterPro" id="IPR051417">
    <property type="entry name" value="SDr/BOS_complex"/>
</dbReference>
<feature type="domain" description="SD-repeat containing protein B" evidence="4">
    <location>
        <begin position="1908"/>
        <end position="2022"/>
    </location>
</feature>
<dbReference type="Pfam" id="PF17210">
    <property type="entry name" value="SdrD_B"/>
    <property type="match status" value="6"/>
</dbReference>
<dbReference type="InterPro" id="IPR013783">
    <property type="entry name" value="Ig-like_fold"/>
</dbReference>
<feature type="domain" description="SD-repeat containing protein B" evidence="4">
    <location>
        <begin position="1548"/>
        <end position="1602"/>
    </location>
</feature>
<dbReference type="EMBL" id="JAFMYW010000001">
    <property type="protein sequence ID" value="MBO0948159.1"/>
    <property type="molecule type" value="Genomic_DNA"/>
</dbReference>
<evidence type="ECO:0000256" key="2">
    <source>
        <dbReference type="ARBA" id="ARBA00022525"/>
    </source>
</evidence>
<dbReference type="PANTHER" id="PTHR23303">
    <property type="entry name" value="CARBOXYPEPTIDASE REGULATORY REGION-CONTAINING"/>
    <property type="match status" value="1"/>
</dbReference>
<dbReference type="Proteomes" id="UP000664628">
    <property type="component" value="Unassembled WGS sequence"/>
</dbReference>
<organism evidence="5 6">
    <name type="scientific">Fibrella forsythiae</name>
    <dbReference type="NCBI Taxonomy" id="2817061"/>
    <lineage>
        <taxon>Bacteria</taxon>
        <taxon>Pseudomonadati</taxon>
        <taxon>Bacteroidota</taxon>
        <taxon>Cytophagia</taxon>
        <taxon>Cytophagales</taxon>
        <taxon>Spirosomataceae</taxon>
        <taxon>Fibrella</taxon>
    </lineage>
</organism>
<keyword evidence="3" id="KW-0732">Signal</keyword>
<dbReference type="PANTHER" id="PTHR23303:SF15">
    <property type="entry name" value="COLOSSIN-A"/>
    <property type="match status" value="1"/>
</dbReference>
<keyword evidence="6" id="KW-1185">Reference proteome</keyword>
<sequence>MRHLYSSLRLSGRGFIKPVLFQQAYPRLVLGLFVSLVSILSAYFIGITSAEAQTTPVVGIPCYVNGPSTGSTQDAFVGVYYNSGQGGSSLSSGASAINHLATFGQIGATWGAAYDSRVNSFYAGASLKRHSGYGPNGSGAIYRISANASSPSVSLLINLDGSSGQLPNGTFITINTGAAADHGSLGTLSTPGSDNPAFALAGKTALGDIDISPTKNTLWVVNAADRQLIEVNISDPASPSVGKVYPITTPSTGVTPVDGQLRPWGLEVAADGSVFIGVVASAEAVTPATPTTVGPINLASTTPRESIANRAKLVGYVFKLDKITGTFTQVVSINLNYTRGYPGVGSSNTAEWLPWYDNYATGFPNVGDGYFQLYPQPLIAGMEILDDGSMLISIMDRFGLQTGSEGNSKPGTTNTDERVRATGDVVRVLPSGAGWSSTISQTYGDIMSNLEDEAALGGIAYQSGTNEFLSVTVDPVNANSNGLSVIGINPPSLIDNQDLVSYAGAPGVGANPLLGSKGLALGDIEIGTVGTTTVCSVPSSITANTSAPTCSSLGVANNDGQIILNEIANADRFAISEGSTYTATTTYASASAIVGFPTTLVSTIPNIGGTYTVRFFNGSGTCFTDQTFTIAAVTCTPPACNTPTIAISAAQTICQGSSFTLPLSASVVSGTATSQQWFLTNATGTSFTAISGATSLTFTPTGTNLPTATGGIKYFAFRAYNFLTTCATTAFVSLTIKPTQAIAFTAPSATTVTQCAATPLILTVNSNATAPDAIRFVYFTSPQSGTAMYTGGTDFGTVTSTTVVATKAVSLTTVVPPNTTTGTLTYYVYALLESADDACKPVDGFVLTITPKPIAVIGGATTVCQGTSTTLTLPPGLSYRWSTGATTRQITPVISATTTSAVYSATLTSIDGCVSDPATFTVTGVACTSCIAGAGQVGGTIYNDFDASGTQTTAEPGLSGITVNIYACDANGNSTLAGTTTTDFIGNYFFSGLTDGVTYRVEFSNVPARFEQSAWGANSGTSVQFVKSPSCGVSLGLSDPTNYCAADAPVAVVCFARNTDGVAEPTIITVSYADGTDFVARAAIDATKDWATPTGVLPLAAKATIANVGDVATTFGLTWDKTHKQAFTGAYARAFAPMKTAANGFGEGVIYKIKYANGSATTPGVWLDLETVLGAGVSGTFVTDATFPAADVGGLIGNNSAKIGYTGLGSMRMASDDSELYVVNLNKLEVLVIPVDAAGAPVTAQLKRFPLPTDGCPTGSWSDGRPYRAALGLGVHPATKRVYATLTCTGPTLADLKGLVYSFDPSVASPSASDFRLETTVPLNTSIPATNPNVNPWYEQTVHAWDVFNTPGSAPYTNTSADGQHTQPWLGEVEFDQQPNGQYGMLLSTRNRYHDLINESWYVTGGTLQRVANTGTDASPTWALESNAVVGDQVSTVNWTLNGATNAGGNTSLTSRFFKYVGREGTMLSGTMDYVPGRPEIILPAMDNVYHAGNSGITWLNRTTGERSQDIHLLGDNAYSSAGYYTLNFPKANNWGGLVVLCTDAPIQIGNRVWRDDNQNGIQDPCEPAIPGAVVKLYDAAKTTVIASATTNAAGEYYFSSATVAAGTSTSSVSTSLLQYNTTYALVITSLGTGTVVSGLSLADVSPLTPGESGTLNSGTSTINNDAILDAGKPCIKLTTGGPGAINHTYDFGIVKAVCSLTATAQASSQMVCTGLPVTLTAAATPVGSYTYAWSAPAGVTLTSANTATATATASVSGLQTFSVTVSSSPACFTTATVSVSFVVCTVPPASLGDKVFADVNRNGVYDAGDAPIAGVTVTLISSGTVVAVTTTASSGTGIGCYSFTGLTPGVPYSVSFTTPAGYTATTPLSSTDTTIDSNPINGISAPVTLTAGENNPTIDAGYVLLPASLGDYVWFDTNGNGQQDPGESGVTSVTAVLCDAASDSVISTTVTDGAGKYLFTELNPGSYIVKFTAPTGTTFTTPNSGTDATDSDVDSLTGTTGSTGVYSLTAGEQNLTVDAGLIPLLGSLGDYVWKDINNNGVQDVGEPGTAGVTVQLYQVIGGVIGSSPMATTVTSSSGLYGFTNLASGNYQVKFILPGSLSATCTISPKQNVGSDDAKDSDVNPLTGLSQIVTIDVTQPTSSTARNNPTVDMALLVKPSVALLDPCQCFQVEWNLGEKRELFELVAVTAPSGESWSVVAQTNMLSLDTLVKRPVMPGTLLTETPVGSGKYELGFTFEDGADYSLTVTNGTDVLTIGNSCSRYPDYLTTIISQTMCRTDAPVSLTAIADQPGTAKFFYVDKNTKQRVYITQFDPARFNEGDTIYVKLDLQPADVTLCGSIIVQQVLISSVDCSTLGSIGDLVWKDVVQNGRYDTGTDLGVPNVMVRLFAVTSPVGATVVSTSLVSTTVTNGTGNYLFPNLPAGRYVVEFDKTTIPTECTLSPDYKLPGVGDTLDSDVDPNTGRSPIIEIIPGDPLKGDVLTVDAALINPACQAKCVPIVVKRLR</sequence>
<proteinExistence type="predicted"/>
<accession>A0ABS3JDT4</accession>
<evidence type="ECO:0000256" key="1">
    <source>
        <dbReference type="ARBA" id="ARBA00004613"/>
    </source>
</evidence>
<gene>
    <name evidence="5" type="ORF">J2I46_06165</name>
</gene>
<name>A0ABS3JDT4_9BACT</name>
<keyword evidence="2" id="KW-0964">Secreted</keyword>
<evidence type="ECO:0000313" key="5">
    <source>
        <dbReference type="EMBL" id="MBO0948159.1"/>
    </source>
</evidence>
<evidence type="ECO:0000256" key="3">
    <source>
        <dbReference type="ARBA" id="ARBA00022729"/>
    </source>
</evidence>
<reference evidence="5 6" key="1">
    <citation type="submission" date="2021-03" db="EMBL/GenBank/DDBJ databases">
        <title>Fibrella sp. HMF5405 genome sequencing and assembly.</title>
        <authorList>
            <person name="Kang H."/>
            <person name="Kim H."/>
            <person name="Bae S."/>
            <person name="Joh K."/>
        </authorList>
    </citation>
    <scope>NUCLEOTIDE SEQUENCE [LARGE SCALE GENOMIC DNA]</scope>
    <source>
        <strain evidence="5 6">HMF5405</strain>
    </source>
</reference>
<evidence type="ECO:0000259" key="4">
    <source>
        <dbReference type="Pfam" id="PF17210"/>
    </source>
</evidence>
<dbReference type="InterPro" id="IPR033764">
    <property type="entry name" value="Sdr_B"/>
</dbReference>